<evidence type="ECO:0000313" key="1">
    <source>
        <dbReference type="EMBL" id="KAJ7522824.1"/>
    </source>
</evidence>
<name>A0ACC2AZ67_DIPCM</name>
<gene>
    <name evidence="1" type="ORF">O6H91_18G028300</name>
</gene>
<dbReference type="Proteomes" id="UP001162992">
    <property type="component" value="Chromosome 18"/>
</dbReference>
<proteinExistence type="predicted"/>
<sequence>MALSSTEAEYLGLCDASKKYLWTSSLLKEFHIEQKIVFLTDNQGCLLLTKNFGFHKRNKHICIQYHFVQDLVQENQLTVPFCLP</sequence>
<comment type="caution">
    <text evidence="1">The sequence shown here is derived from an EMBL/GenBank/DDBJ whole genome shotgun (WGS) entry which is preliminary data.</text>
</comment>
<keyword evidence="2" id="KW-1185">Reference proteome</keyword>
<reference evidence="2" key="1">
    <citation type="journal article" date="2024" name="Proc. Natl. Acad. Sci. U.S.A.">
        <title>Extraordinary preservation of gene collinearity over three hundred million years revealed in homosporous lycophytes.</title>
        <authorList>
            <person name="Li C."/>
            <person name="Wickell D."/>
            <person name="Kuo L.Y."/>
            <person name="Chen X."/>
            <person name="Nie B."/>
            <person name="Liao X."/>
            <person name="Peng D."/>
            <person name="Ji J."/>
            <person name="Jenkins J."/>
            <person name="Williams M."/>
            <person name="Shu S."/>
            <person name="Plott C."/>
            <person name="Barry K."/>
            <person name="Rajasekar S."/>
            <person name="Grimwood J."/>
            <person name="Han X."/>
            <person name="Sun S."/>
            <person name="Hou Z."/>
            <person name="He W."/>
            <person name="Dai G."/>
            <person name="Sun C."/>
            <person name="Schmutz J."/>
            <person name="Leebens-Mack J.H."/>
            <person name="Li F.W."/>
            <person name="Wang L."/>
        </authorList>
    </citation>
    <scope>NUCLEOTIDE SEQUENCE [LARGE SCALE GENOMIC DNA]</scope>
    <source>
        <strain evidence="2">cv. PW_Plant_1</strain>
    </source>
</reference>
<protein>
    <submittedName>
        <fullName evidence="1">Uncharacterized protein</fullName>
    </submittedName>
</protein>
<evidence type="ECO:0000313" key="2">
    <source>
        <dbReference type="Proteomes" id="UP001162992"/>
    </source>
</evidence>
<organism evidence="1 2">
    <name type="scientific">Diphasiastrum complanatum</name>
    <name type="common">Issler's clubmoss</name>
    <name type="synonym">Lycopodium complanatum</name>
    <dbReference type="NCBI Taxonomy" id="34168"/>
    <lineage>
        <taxon>Eukaryota</taxon>
        <taxon>Viridiplantae</taxon>
        <taxon>Streptophyta</taxon>
        <taxon>Embryophyta</taxon>
        <taxon>Tracheophyta</taxon>
        <taxon>Lycopodiopsida</taxon>
        <taxon>Lycopodiales</taxon>
        <taxon>Lycopodiaceae</taxon>
        <taxon>Lycopodioideae</taxon>
        <taxon>Diphasiastrum</taxon>
    </lineage>
</organism>
<dbReference type="EMBL" id="CM055109">
    <property type="protein sequence ID" value="KAJ7522824.1"/>
    <property type="molecule type" value="Genomic_DNA"/>
</dbReference>
<accession>A0ACC2AZ67</accession>